<dbReference type="Proteomes" id="UP000199729">
    <property type="component" value="Chromosome"/>
</dbReference>
<dbReference type="PANTHER" id="PTHR46696:SF1">
    <property type="entry name" value="CYTOCHROME P450 YJIB-RELATED"/>
    <property type="match status" value="1"/>
</dbReference>
<keyword evidence="5 7" id="KW-0408">Iron</keyword>
<evidence type="ECO:0000256" key="4">
    <source>
        <dbReference type="ARBA" id="ARBA00023002"/>
    </source>
</evidence>
<dbReference type="InterPro" id="IPR002397">
    <property type="entry name" value="Cyt_P450_B"/>
</dbReference>
<evidence type="ECO:0000256" key="3">
    <source>
        <dbReference type="ARBA" id="ARBA00022723"/>
    </source>
</evidence>
<dbReference type="InterPro" id="IPR001128">
    <property type="entry name" value="Cyt_P450"/>
</dbReference>
<dbReference type="GO" id="GO:0005506">
    <property type="term" value="F:iron ion binding"/>
    <property type="evidence" value="ECO:0007669"/>
    <property type="project" value="InterPro"/>
</dbReference>
<dbReference type="PRINTS" id="PR00359">
    <property type="entry name" value="BP450"/>
</dbReference>
<dbReference type="KEGG" id="vff:VITFI_CDS2945"/>
<dbReference type="InterPro" id="IPR036396">
    <property type="entry name" value="Cyt_P450_sf"/>
</dbReference>
<keyword evidence="4 7" id="KW-0560">Oxidoreductase</keyword>
<dbReference type="GO" id="GO:0004497">
    <property type="term" value="F:monooxygenase activity"/>
    <property type="evidence" value="ECO:0007669"/>
    <property type="project" value="UniProtKB-KW"/>
</dbReference>
<keyword evidence="3 7" id="KW-0479">Metal-binding</keyword>
<evidence type="ECO:0000256" key="5">
    <source>
        <dbReference type="ARBA" id="ARBA00023004"/>
    </source>
</evidence>
<keyword evidence="2 7" id="KW-0349">Heme</keyword>
<evidence type="ECO:0000256" key="6">
    <source>
        <dbReference type="ARBA" id="ARBA00023033"/>
    </source>
</evidence>
<evidence type="ECO:0000313" key="9">
    <source>
        <dbReference type="Proteomes" id="UP000199729"/>
    </source>
</evidence>
<dbReference type="CDD" id="cd20625">
    <property type="entry name" value="CYP164-like"/>
    <property type="match status" value="1"/>
</dbReference>
<dbReference type="GO" id="GO:0020037">
    <property type="term" value="F:heme binding"/>
    <property type="evidence" value="ECO:0007669"/>
    <property type="project" value="InterPro"/>
</dbReference>
<dbReference type="Gene3D" id="1.10.630.10">
    <property type="entry name" value="Cytochrome P450"/>
    <property type="match status" value="1"/>
</dbReference>
<dbReference type="PANTHER" id="PTHR46696">
    <property type="entry name" value="P450, PUTATIVE (EUROFUNG)-RELATED"/>
    <property type="match status" value="1"/>
</dbReference>
<keyword evidence="6 7" id="KW-0503">Monooxygenase</keyword>
<dbReference type="Pfam" id="PF00067">
    <property type="entry name" value="p450"/>
    <property type="match status" value="1"/>
</dbReference>
<evidence type="ECO:0000313" key="8">
    <source>
        <dbReference type="EMBL" id="ASM78722.1"/>
    </source>
</evidence>
<evidence type="ECO:0000256" key="2">
    <source>
        <dbReference type="ARBA" id="ARBA00022617"/>
    </source>
</evidence>
<dbReference type="FunFam" id="1.10.630.10:FF:000018">
    <property type="entry name" value="Cytochrome P450 monooxygenase"/>
    <property type="match status" value="1"/>
</dbReference>
<dbReference type="GO" id="GO:0016705">
    <property type="term" value="F:oxidoreductase activity, acting on paired donors, with incorporation or reduction of molecular oxygen"/>
    <property type="evidence" value="ECO:0007669"/>
    <property type="project" value="InterPro"/>
</dbReference>
<keyword evidence="9" id="KW-1185">Reference proteome</keyword>
<dbReference type="EMBL" id="CP022423">
    <property type="protein sequence ID" value="ASM78722.1"/>
    <property type="molecule type" value="Genomic_DNA"/>
</dbReference>
<reference evidence="8 9" key="1">
    <citation type="submission" date="2017-07" db="EMBL/GenBank/DDBJ databases">
        <title>Complete Genome Sequence of the cosmetic ferment Vitreoscilla filiformis (ATCC15551).</title>
        <authorList>
            <person name="Contreras S."/>
            <person name="Sagory-Zalkind P."/>
            <person name="Blanquart H."/>
            <person name="Iltis A."/>
            <person name="Morand S.C."/>
        </authorList>
    </citation>
    <scope>NUCLEOTIDE SEQUENCE [LARGE SCALE GENOMIC DNA]</scope>
    <source>
        <strain evidence="8 9">ATCC 15551</strain>
    </source>
</reference>
<dbReference type="SUPFAM" id="SSF48264">
    <property type="entry name" value="Cytochrome P450"/>
    <property type="match status" value="1"/>
</dbReference>
<evidence type="ECO:0000256" key="7">
    <source>
        <dbReference type="RuleBase" id="RU000461"/>
    </source>
</evidence>
<sequence>MGEGPGERGLPTIEPRFHYEDIPPMNAITEAFLAAQHPAAPRVPEGRLWSAEDLRDPYPLYAALRASAPIHWSDTLFGGAWIISRQQEAESVLRDTQHFSAQRTGGWVMGGEPGEGEGRHSRQELTKFQQLISRAFLFVDGADHARLRGLLHAGFTPSGLEALRPWLAQRIEQLLDALEAAHAARPEEPVDFIQHLARQLPACVIARVLGLPPGDEARVMAWSDEIAVFIGEPVPEASAARRAQRGLLLMAAFLEREFANRRVAQARGEGYGEGLIGLLLQAQDDGRITDADELMAQTTMLLFAGHETTRYLLGNLVQTLLAHPEQWQRLQAQPDPALIHAAVREVLRYECPVQYTGRRVAVAHEFAGQRLKRGDAVIVLIGAANRDAERFEQPERFDVTRRGRASLAFGTGAHVCIGASLSMMEAELVLAAVLRRWPGLRLADAQAQWQGNPLYRGLTRLPLWLTPGQTDPRS</sequence>
<dbReference type="InterPro" id="IPR017972">
    <property type="entry name" value="Cyt_P450_CS"/>
</dbReference>
<proteinExistence type="inferred from homology"/>
<dbReference type="PROSITE" id="PS00086">
    <property type="entry name" value="CYTOCHROME_P450"/>
    <property type="match status" value="1"/>
</dbReference>
<organism evidence="8 9">
    <name type="scientific">Vitreoscilla filiformis</name>
    <dbReference type="NCBI Taxonomy" id="63"/>
    <lineage>
        <taxon>Bacteria</taxon>
        <taxon>Pseudomonadati</taxon>
        <taxon>Pseudomonadota</taxon>
        <taxon>Betaproteobacteria</taxon>
        <taxon>Neisseriales</taxon>
        <taxon>Neisseriaceae</taxon>
        <taxon>Vitreoscilla</taxon>
    </lineage>
</organism>
<protein>
    <submittedName>
        <fullName evidence="8">Biofilm PGA synthesis protein PgaC</fullName>
    </submittedName>
</protein>
<accession>A0A221KI46</accession>
<comment type="similarity">
    <text evidence="1 7">Belongs to the cytochrome P450 family.</text>
</comment>
<gene>
    <name evidence="8" type="ORF">VITFI_CDS2945</name>
</gene>
<evidence type="ECO:0000256" key="1">
    <source>
        <dbReference type="ARBA" id="ARBA00010617"/>
    </source>
</evidence>
<dbReference type="AlphaFoldDB" id="A0A221KI46"/>
<name>A0A221KI46_VITFI</name>